<evidence type="ECO:0000256" key="1">
    <source>
        <dbReference type="SAM" id="MobiDB-lite"/>
    </source>
</evidence>
<gene>
    <name evidence="2" type="ORF">CMUS01_09142</name>
</gene>
<protein>
    <submittedName>
        <fullName evidence="2">Serine/threonine protein phosphatase</fullName>
    </submittedName>
</protein>
<name>A0A8H6K992_9PEZI</name>
<evidence type="ECO:0000313" key="3">
    <source>
        <dbReference type="Proteomes" id="UP000639643"/>
    </source>
</evidence>
<dbReference type="AlphaFoldDB" id="A0A8H6K992"/>
<evidence type="ECO:0000313" key="2">
    <source>
        <dbReference type="EMBL" id="KAF6827137.1"/>
    </source>
</evidence>
<dbReference type="PANTHER" id="PTHR35391:SF7">
    <property type="entry name" value="C2H2-TYPE DOMAIN-CONTAINING PROTEIN"/>
    <property type="match status" value="1"/>
</dbReference>
<comment type="caution">
    <text evidence="2">The sequence shown here is derived from an EMBL/GenBank/DDBJ whole genome shotgun (WGS) entry which is preliminary data.</text>
</comment>
<proteinExistence type="predicted"/>
<sequence length="685" mass="77045">MSVANEMSPGPGERTVAGAANECLASFQKCLLWASCLHARELSLVEDQVARFSTWASAIGVFAPGRASMDHRLRNAPDVQTVVVGLLESLGYRISKCNVNVNMILGLDDLCVLGENAPEASQGTQNERLQQSFDRIRIEISHLNKLSNTIRKASKEDQISRAKNFQVTDENGNDVASELLFWFKHHIGDRFPNVSETIKDRLARTMLLRRRRILYRRHRQNTGPIRTEKSDPETPVKLPAVWSASPLPHTEQDKPVVGTVNAKSPRSIPSLAQSATTLDPEKFQRALTPSVVSKSKTIALGNHEDLVFPPAPGHAAKRKYQRQCREKFTNDEKSVVGTAEEELEQLLKSELEVLAEITCPYCLYALPAHEVFDEQKWINHVKNDLDPYICLFEDCELTDILFAHADEWTSHLDQHCKLWRCNSHPEKAEFAAREDYMAHMRQDHHNTLSDSQLRALANSKRRTKSKIFPSCPLCGKEEGDLKNSLETHIAGHLRYLAIKSLPSYEEMSSDIGSDGSSANSSQQRIRSTLRDSFDEISAVYTDEVGLSQALDIRLTKKIRSTRISDDHPAYLDMNKVEDWDSDCYQNLGFRKIAAGIEKDPVLAYIAAKKVDEVSQQPAQTRTTDGKDSAGEKIPSPSRAIAEKPFMVNWELRILVIQALFLLSRWALRIESLDGKCITHIHSSNS</sequence>
<feature type="region of interest" description="Disordered" evidence="1">
    <location>
        <begin position="614"/>
        <end position="635"/>
    </location>
</feature>
<feature type="region of interest" description="Disordered" evidence="1">
    <location>
        <begin position="245"/>
        <end position="267"/>
    </location>
</feature>
<organism evidence="2 3">
    <name type="scientific">Colletotrichum musicola</name>
    <dbReference type="NCBI Taxonomy" id="2175873"/>
    <lineage>
        <taxon>Eukaryota</taxon>
        <taxon>Fungi</taxon>
        <taxon>Dikarya</taxon>
        <taxon>Ascomycota</taxon>
        <taxon>Pezizomycotina</taxon>
        <taxon>Sordariomycetes</taxon>
        <taxon>Hypocreomycetidae</taxon>
        <taxon>Glomerellales</taxon>
        <taxon>Glomerellaceae</taxon>
        <taxon>Colletotrichum</taxon>
        <taxon>Colletotrichum orchidearum species complex</taxon>
    </lineage>
</organism>
<accession>A0A8H6K992</accession>
<dbReference type="OrthoDB" id="20872at2759"/>
<dbReference type="Proteomes" id="UP000639643">
    <property type="component" value="Unassembled WGS sequence"/>
</dbReference>
<dbReference type="EMBL" id="WIGM01000378">
    <property type="protein sequence ID" value="KAF6827137.1"/>
    <property type="molecule type" value="Genomic_DNA"/>
</dbReference>
<keyword evidence="3" id="KW-1185">Reference proteome</keyword>
<dbReference type="PANTHER" id="PTHR35391">
    <property type="entry name" value="C2H2-TYPE DOMAIN-CONTAINING PROTEIN-RELATED"/>
    <property type="match status" value="1"/>
</dbReference>
<reference evidence="2" key="1">
    <citation type="journal article" date="2020" name="Phytopathology">
        <title>Genome Sequence Resources of Colletotrichum truncatum, C. plurivorum, C. musicola, and C. sojae: Four Species Pathogenic to Soybean (Glycine max).</title>
        <authorList>
            <person name="Rogerio F."/>
            <person name="Boufleur T.R."/>
            <person name="Ciampi-Guillardi M."/>
            <person name="Sukno S.A."/>
            <person name="Thon M.R."/>
            <person name="Massola Junior N.S."/>
            <person name="Baroncelli R."/>
        </authorList>
    </citation>
    <scope>NUCLEOTIDE SEQUENCE</scope>
    <source>
        <strain evidence="2">LFN0074</strain>
    </source>
</reference>